<accession>A0A0D6A1E4</accession>
<dbReference type="GO" id="GO:0019031">
    <property type="term" value="C:viral envelope"/>
    <property type="evidence" value="ECO:0007669"/>
    <property type="project" value="InterPro"/>
</dbReference>
<name>A0A0D6A1E4_EAV</name>
<dbReference type="EMBL" id="LC000003">
    <property type="protein sequence ID" value="BAQ56335.1"/>
    <property type="molecule type" value="Genomic_RNA"/>
</dbReference>
<dbReference type="Proteomes" id="UP000096490">
    <property type="component" value="Genome"/>
</dbReference>
<evidence type="ECO:0000313" key="2">
    <source>
        <dbReference type="EMBL" id="BAQ56335.1"/>
    </source>
</evidence>
<protein>
    <submittedName>
        <fullName evidence="2">Glycoprotein 5</fullName>
    </submittedName>
</protein>
<keyword evidence="1" id="KW-1133">Transmembrane helix</keyword>
<dbReference type="Pfam" id="PF00951">
    <property type="entry name" value="Arteri_Gl"/>
    <property type="match status" value="1"/>
</dbReference>
<dbReference type="InterPro" id="IPR020403">
    <property type="entry name" value="EAV_Gp5"/>
</dbReference>
<feature type="transmembrane region" description="Helical" evidence="1">
    <location>
        <begin position="116"/>
        <end position="135"/>
    </location>
</feature>
<organismHost>
    <name type="scientific">Equidae</name>
    <name type="common">horses</name>
    <dbReference type="NCBI Taxonomy" id="9788"/>
</organismHost>
<organism evidence="2">
    <name type="scientific">Equine arteritis virus</name>
    <name type="common">EAV</name>
    <dbReference type="NCBI Taxonomy" id="11047"/>
    <lineage>
        <taxon>Viruses</taxon>
        <taxon>Riboviria</taxon>
        <taxon>Orthornavirae</taxon>
        <taxon>Pisuviricota</taxon>
        <taxon>Pisoniviricetes</taxon>
        <taxon>Nidovirales</taxon>
        <taxon>Arnidovirineae</taxon>
        <taxon>Arteriviridae</taxon>
        <taxon>Equarterivirinae</taxon>
        <taxon>Alphaarterivirus</taxon>
        <taxon>Alphaarterivirus equid</taxon>
    </lineage>
</organism>
<proteinExistence type="predicted"/>
<evidence type="ECO:0000256" key="1">
    <source>
        <dbReference type="SAM" id="Phobius"/>
    </source>
</evidence>
<keyword evidence="1" id="KW-0812">Transmembrane</keyword>
<sequence length="255" mass="28731">MLFMIVLLLSFWGVPSHAYFSYYTAQRFTDFTLCMLTDRGVIANLLRYDEHTALYNCSASADCWYCTFLDEQIITFGTGCNDTYSVPVSVVLEQAHGPYSVLFDDMPPFIYYGREFGIFVMDVFMFYPVLVLFFLSVLPYATLVLEMCVSILFVIYGIYSGAYLAMGVFAATLVVHSVVVLRQLLWLCLAWRYRCTLHASFISAEGRVYPVDPGLPIATAGNRLLVPGRPTIDYAVAYGSKVNLVRLGAAEVWEP</sequence>
<dbReference type="Pfam" id="PF15981">
    <property type="entry name" value="EAV_GP5"/>
    <property type="match status" value="1"/>
</dbReference>
<dbReference type="InterPro" id="IPR001332">
    <property type="entry name" value="Arteri_GP5"/>
</dbReference>
<keyword evidence="1" id="KW-0472">Membrane</keyword>
<reference evidence="2" key="1">
    <citation type="submission" date="2014-09" db="EMBL/GenBank/DDBJ databases">
        <title>Equine arteritis virus complete genome.</title>
        <authorList>
            <person name="Steinbach F."/>
            <person name="Westcott D.G."/>
            <person name="Mcgowan S.L."/>
            <person name="Grierson S.S."/>
            <person name="Frossard J.P."/>
            <person name="Choudhury B."/>
        </authorList>
    </citation>
    <scope>NUCLEOTIDE SEQUENCE [LARGE SCALE GENOMIC DNA]</scope>
    <source>
        <strain evidence="2">GB_Glos_2012</strain>
    </source>
</reference>